<evidence type="ECO:0000256" key="1">
    <source>
        <dbReference type="ARBA" id="ARBA00004236"/>
    </source>
</evidence>
<keyword evidence="9" id="KW-0168">Coated pit</keyword>
<evidence type="ECO:0000256" key="4">
    <source>
        <dbReference type="ARBA" id="ARBA00022448"/>
    </source>
</evidence>
<evidence type="ECO:0000256" key="3">
    <source>
        <dbReference type="ARBA" id="ARBA00006972"/>
    </source>
</evidence>
<evidence type="ECO:0000256" key="10">
    <source>
        <dbReference type="PIRNR" id="PIRNR015588"/>
    </source>
</evidence>
<dbReference type="PANTHER" id="PTHR11753">
    <property type="entry name" value="ADAPTOR COMPLEXES SMALL SUBUNIT FAMILY"/>
    <property type="match status" value="1"/>
</dbReference>
<dbReference type="AlphaFoldDB" id="A0A7S3L6S1"/>
<evidence type="ECO:0000259" key="11">
    <source>
        <dbReference type="Pfam" id="PF01217"/>
    </source>
</evidence>
<dbReference type="InterPro" id="IPR022775">
    <property type="entry name" value="AP_mu_sigma_su"/>
</dbReference>
<organism evidence="12">
    <name type="scientific">Amphora coffeiformis</name>
    <dbReference type="NCBI Taxonomy" id="265554"/>
    <lineage>
        <taxon>Eukaryota</taxon>
        <taxon>Sar</taxon>
        <taxon>Stramenopiles</taxon>
        <taxon>Ochrophyta</taxon>
        <taxon>Bacillariophyta</taxon>
        <taxon>Bacillariophyceae</taxon>
        <taxon>Bacillariophycidae</taxon>
        <taxon>Thalassiophysales</taxon>
        <taxon>Catenulaceae</taxon>
        <taxon>Amphora</taxon>
    </lineage>
</organism>
<dbReference type="FunFam" id="3.30.450.60:FF:000010">
    <property type="entry name" value="AP complex subunit sigma"/>
    <property type="match status" value="1"/>
</dbReference>
<evidence type="ECO:0000256" key="9">
    <source>
        <dbReference type="ARBA" id="ARBA00023176"/>
    </source>
</evidence>
<reference evidence="12" key="1">
    <citation type="submission" date="2021-01" db="EMBL/GenBank/DDBJ databases">
        <authorList>
            <person name="Corre E."/>
            <person name="Pelletier E."/>
            <person name="Niang G."/>
            <person name="Scheremetjew M."/>
            <person name="Finn R."/>
            <person name="Kale V."/>
            <person name="Holt S."/>
            <person name="Cochrane G."/>
            <person name="Meng A."/>
            <person name="Brown T."/>
            <person name="Cohen L."/>
        </authorList>
    </citation>
    <scope>NUCLEOTIDE SEQUENCE</scope>
    <source>
        <strain evidence="12">CCMP127</strain>
    </source>
</reference>
<dbReference type="GO" id="GO:0006886">
    <property type="term" value="P:intracellular protein transport"/>
    <property type="evidence" value="ECO:0007669"/>
    <property type="project" value="UniProtKB-UniRule"/>
</dbReference>
<dbReference type="Pfam" id="PF01217">
    <property type="entry name" value="Clat_adaptor_s"/>
    <property type="match status" value="1"/>
</dbReference>
<dbReference type="InterPro" id="IPR016635">
    <property type="entry name" value="AP_complex_ssu"/>
</dbReference>
<evidence type="ECO:0000256" key="5">
    <source>
        <dbReference type="ARBA" id="ARBA00022475"/>
    </source>
</evidence>
<dbReference type="InterPro" id="IPR027156">
    <property type="entry name" value="APS2"/>
</dbReference>
<keyword evidence="7 10" id="KW-0653">Protein transport</keyword>
<dbReference type="CDD" id="cd14833">
    <property type="entry name" value="AP2_sigma"/>
    <property type="match status" value="1"/>
</dbReference>
<keyword evidence="5" id="KW-1003">Cell membrane</keyword>
<keyword evidence="8 10" id="KW-0472">Membrane</keyword>
<dbReference type="EMBL" id="HBIM01013084">
    <property type="protein sequence ID" value="CAE0413406.1"/>
    <property type="molecule type" value="Transcribed_RNA"/>
</dbReference>
<dbReference type="GO" id="GO:0030122">
    <property type="term" value="C:AP-2 adaptor complex"/>
    <property type="evidence" value="ECO:0007669"/>
    <property type="project" value="InterPro"/>
</dbReference>
<evidence type="ECO:0000313" key="12">
    <source>
        <dbReference type="EMBL" id="CAE0413406.1"/>
    </source>
</evidence>
<evidence type="ECO:0000256" key="7">
    <source>
        <dbReference type="ARBA" id="ARBA00022927"/>
    </source>
</evidence>
<evidence type="ECO:0000256" key="6">
    <source>
        <dbReference type="ARBA" id="ARBA00022583"/>
    </source>
</evidence>
<dbReference type="Gene3D" id="3.30.450.60">
    <property type="match status" value="1"/>
</dbReference>
<dbReference type="InterPro" id="IPR011012">
    <property type="entry name" value="Longin-like_dom_sf"/>
</dbReference>
<dbReference type="GO" id="GO:0035615">
    <property type="term" value="F:clathrin adaptor activity"/>
    <property type="evidence" value="ECO:0007669"/>
    <property type="project" value="InterPro"/>
</dbReference>
<dbReference type="SUPFAM" id="SSF64356">
    <property type="entry name" value="SNARE-like"/>
    <property type="match status" value="1"/>
</dbReference>
<gene>
    <name evidence="12" type="ORF">ACOF00016_LOCUS10662</name>
</gene>
<protein>
    <recommendedName>
        <fullName evidence="10">AP complex subunit sigma</fullName>
    </recommendedName>
</protein>
<comment type="subcellular location">
    <subcellularLocation>
        <location evidence="1">Cell membrane</location>
    </subcellularLocation>
    <subcellularLocation>
        <location evidence="2">Membrane</location>
        <location evidence="2">Coated pit</location>
        <topology evidence="2">Peripheral membrane protein</topology>
        <orientation evidence="2">Cytoplasmic side</orientation>
    </subcellularLocation>
</comment>
<evidence type="ECO:0000256" key="2">
    <source>
        <dbReference type="ARBA" id="ARBA00004277"/>
    </source>
</evidence>
<accession>A0A7S3L6S1</accession>
<name>A0A7S3L6S1_9STRA</name>
<dbReference type="GO" id="GO:0072583">
    <property type="term" value="P:clathrin-dependent endocytosis"/>
    <property type="evidence" value="ECO:0007669"/>
    <property type="project" value="InterPro"/>
</dbReference>
<keyword evidence="6" id="KW-0254">Endocytosis</keyword>
<keyword evidence="4 10" id="KW-0813">Transport</keyword>
<evidence type="ECO:0000256" key="8">
    <source>
        <dbReference type="ARBA" id="ARBA00023136"/>
    </source>
</evidence>
<proteinExistence type="inferred from homology"/>
<feature type="domain" description="AP complex mu/sigma subunit" evidence="11">
    <location>
        <begin position="1"/>
        <end position="152"/>
    </location>
</feature>
<sequence length="153" mass="18121">MIRFFLLQNRQGKTRLSKWYVPPPTQTQSGTTANAEAEKVRIEAECHRLVTARDKKYTNFIEYNSYKLIYRRYAGLFFTIAVDVTDNELSYLETIHLFVELLDSYFSNVCELDIVFNFNKVYSILDEFMLAGELEETSKREILDRVKMLEKME</sequence>
<dbReference type="PIRSF" id="PIRSF015588">
    <property type="entry name" value="AP_complex_sigma"/>
    <property type="match status" value="1"/>
</dbReference>
<comment type="similarity">
    <text evidence="3 10">Belongs to the adaptor complexes small subunit family.</text>
</comment>